<feature type="compositionally biased region" description="Basic and acidic residues" evidence="1">
    <location>
        <begin position="330"/>
        <end position="339"/>
    </location>
</feature>
<keyword evidence="3" id="KW-1185">Reference proteome</keyword>
<feature type="region of interest" description="Disordered" evidence="1">
    <location>
        <begin position="144"/>
        <end position="168"/>
    </location>
</feature>
<accession>A0A6N7ZD26</accession>
<feature type="region of interest" description="Disordered" evidence="1">
    <location>
        <begin position="174"/>
        <end position="193"/>
    </location>
</feature>
<dbReference type="Proteomes" id="UP000440096">
    <property type="component" value="Unassembled WGS sequence"/>
</dbReference>
<feature type="region of interest" description="Disordered" evidence="1">
    <location>
        <begin position="380"/>
        <end position="406"/>
    </location>
</feature>
<feature type="compositionally biased region" description="Basic and acidic residues" evidence="1">
    <location>
        <begin position="157"/>
        <end position="168"/>
    </location>
</feature>
<proteinExistence type="predicted"/>
<gene>
    <name evidence="2" type="ORF">GKO32_37680</name>
</gene>
<reference evidence="2 3" key="1">
    <citation type="submission" date="2019-11" db="EMBL/GenBank/DDBJ databases">
        <title>Draft genome of Amycolatopsis RM579.</title>
        <authorList>
            <person name="Duangmal K."/>
            <person name="Mingma R."/>
        </authorList>
    </citation>
    <scope>NUCLEOTIDE SEQUENCE [LARGE SCALE GENOMIC DNA]</scope>
    <source>
        <strain evidence="2 3">RM579</strain>
    </source>
</reference>
<feature type="compositionally biased region" description="Basic and acidic residues" evidence="1">
    <location>
        <begin position="221"/>
        <end position="271"/>
    </location>
</feature>
<dbReference type="EMBL" id="WMBA01000133">
    <property type="protein sequence ID" value="MTD59672.1"/>
    <property type="molecule type" value="Genomic_DNA"/>
</dbReference>
<dbReference type="AlphaFoldDB" id="A0A6N7ZD26"/>
<feature type="region of interest" description="Disordered" evidence="1">
    <location>
        <begin position="1"/>
        <end position="108"/>
    </location>
</feature>
<evidence type="ECO:0000256" key="1">
    <source>
        <dbReference type="SAM" id="MobiDB-lite"/>
    </source>
</evidence>
<sequence length="935" mass="104875">MSEEPQPVSEEPPPVSEEPQPVSEEPQPVFDEPMYPFAEQVWVDSPALPRQDDFSPQPVEEPGSPAPESSVDEAGIDAMMREMFDFDAVDREEPESPQDAPDQSGPDVDWATVWEQQFDPYTDPALFDTGMFDWMVGDTFPEHREVEQPQAQAEQPARAEADRLAAEHQARLESRAREAEARARMREEREQRWREAEQARVQAEQLARADADRLAAQLRARLESRQPERAAEAQARLREQQERVAQERARQQALEQRWREAEAEARQRATEAGEQAQEQQRLEQQRPSETAQRPAGTGRQKRAADQAGTGKRKRPAAAGDQAGTGKRTRREYPTAEQRRLAARPLAARPPEPGTVAPGPVGLGPATVQPMLSRPIRSLPTVQDAPSTVHAAGDNQLGPEPQLSDDEKAQLREGARAIVRRAMSEPHEGREGLNIRLTAWVSPSRVAKDRYAALEDLFRAELPRYLDEALDELYPKKDYPNRVTEWPVTYQHVPGDQANNGKWELAVQDGPRETIASYRAKDAFRSQLLGDRLPEIDRRRIEWMAEGFADAAVRAPANRLPRFELGLHLMELPAAYGDANLRLLEPFEKLVTAAVRRRLGQYPAGALKVPAEQVLDRARVFLEESQDHDRHGLVQVKVEPDAAVPSGPAVYARGNNTDPGARALSDVDRAEVVRAAPDIVRQAMKGEYHKYEGLDLRVKITLNRTRWSDDIFRAMKASFERELPGILNAALDELYPAHEYPNRPSQWFVTVTRERGDKTTHGTWELGTGDGRRQTVASYRSRRAYETRFINAGEFSAVARAHIEWMTEGFVDALVQAKPGQQHLPQLKGTAYALRIPGAATDRGLPPLRQVVESALRRRLAQYPADALPEPLEQMLARALAQVTLSARESDMDAEGVVQIGVEGQRPEVGLFGPEVYTDPENPLPRRVEELGVARD</sequence>
<organism evidence="2 3">
    <name type="scientific">Amycolatopsis pithecellobii</name>
    <dbReference type="NCBI Taxonomy" id="664692"/>
    <lineage>
        <taxon>Bacteria</taxon>
        <taxon>Bacillati</taxon>
        <taxon>Actinomycetota</taxon>
        <taxon>Actinomycetes</taxon>
        <taxon>Pseudonocardiales</taxon>
        <taxon>Pseudonocardiaceae</taxon>
        <taxon>Amycolatopsis</taxon>
    </lineage>
</organism>
<evidence type="ECO:0000313" key="3">
    <source>
        <dbReference type="Proteomes" id="UP000440096"/>
    </source>
</evidence>
<feature type="region of interest" description="Disordered" evidence="1">
    <location>
        <begin position="221"/>
        <end position="367"/>
    </location>
</feature>
<protein>
    <submittedName>
        <fullName evidence="2">Uncharacterized protein</fullName>
    </submittedName>
</protein>
<name>A0A6N7ZD26_9PSEU</name>
<feature type="compositionally biased region" description="Basic and acidic residues" evidence="1">
    <location>
        <begin position="79"/>
        <end position="91"/>
    </location>
</feature>
<feature type="compositionally biased region" description="Low complexity" evidence="1">
    <location>
        <begin position="17"/>
        <end position="29"/>
    </location>
</feature>
<evidence type="ECO:0000313" key="2">
    <source>
        <dbReference type="EMBL" id="MTD59672.1"/>
    </source>
</evidence>
<comment type="caution">
    <text evidence="2">The sequence shown here is derived from an EMBL/GenBank/DDBJ whole genome shotgun (WGS) entry which is preliminary data.</text>
</comment>
<feature type="non-terminal residue" evidence="2">
    <location>
        <position position="935"/>
    </location>
</feature>